<evidence type="ECO:0000256" key="1">
    <source>
        <dbReference type="SAM" id="MobiDB-lite"/>
    </source>
</evidence>
<gene>
    <name evidence="2" type="ORF">ECRA1380_LOCUS8521</name>
</gene>
<feature type="compositionally biased region" description="Polar residues" evidence="1">
    <location>
        <begin position="98"/>
        <end position="109"/>
    </location>
</feature>
<sequence length="319" mass="37340">MDETSKIKLDTKYCFDIERKDYIKKKETSISPSLITNKNLKNYDQKDHKRYKSKGRESLPKINMHSSVKIVKPSKDSNERINILSLPKFKRTKRNDSTQKSSKQTKPLNKSQSPPKKYKSKPGFTSIDNKIEGILDKVELRNFELDQEIKQLEDLKIYVNTTKPIIIEAKSDLADIIKEKKRKRFKDRKIVNKIVTQTGYVIDLSHVSTTIEKLCKKYEKGHGTVSFLRPKKNFDDQKHISRNIILEKKVKEEIYCMEPSEFGTVVKEILKEKLELMGPRTTTHLKTNYDHVDANLIDKQKDQIFQQRNTAQIPTKLKK</sequence>
<protein>
    <submittedName>
        <fullName evidence="2">Uncharacterized protein</fullName>
    </submittedName>
</protein>
<evidence type="ECO:0000313" key="2">
    <source>
        <dbReference type="EMBL" id="CAE0383559.1"/>
    </source>
</evidence>
<proteinExistence type="predicted"/>
<dbReference type="AlphaFoldDB" id="A0A7S3KIK9"/>
<name>A0A7S3KIK9_EUPCR</name>
<accession>A0A7S3KIK9</accession>
<reference evidence="2" key="1">
    <citation type="submission" date="2021-01" db="EMBL/GenBank/DDBJ databases">
        <authorList>
            <person name="Corre E."/>
            <person name="Pelletier E."/>
            <person name="Niang G."/>
            <person name="Scheremetjew M."/>
            <person name="Finn R."/>
            <person name="Kale V."/>
            <person name="Holt S."/>
            <person name="Cochrane G."/>
            <person name="Meng A."/>
            <person name="Brown T."/>
            <person name="Cohen L."/>
        </authorList>
    </citation>
    <scope>NUCLEOTIDE SEQUENCE</scope>
    <source>
        <strain evidence="2">CT5</strain>
    </source>
</reference>
<feature type="region of interest" description="Disordered" evidence="1">
    <location>
        <begin position="39"/>
        <end position="124"/>
    </location>
</feature>
<dbReference type="EMBL" id="HBIK01017993">
    <property type="protein sequence ID" value="CAE0383559.1"/>
    <property type="molecule type" value="Transcribed_RNA"/>
</dbReference>
<organism evidence="2">
    <name type="scientific">Euplotes crassus</name>
    <dbReference type="NCBI Taxonomy" id="5936"/>
    <lineage>
        <taxon>Eukaryota</taxon>
        <taxon>Sar</taxon>
        <taxon>Alveolata</taxon>
        <taxon>Ciliophora</taxon>
        <taxon>Intramacronucleata</taxon>
        <taxon>Spirotrichea</taxon>
        <taxon>Hypotrichia</taxon>
        <taxon>Euplotida</taxon>
        <taxon>Euplotidae</taxon>
        <taxon>Moneuplotes</taxon>
    </lineage>
</organism>